<organism evidence="2 3">
    <name type="scientific">Enteractinococcus coprophilus</name>
    <dbReference type="NCBI Taxonomy" id="1027633"/>
    <lineage>
        <taxon>Bacteria</taxon>
        <taxon>Bacillati</taxon>
        <taxon>Actinomycetota</taxon>
        <taxon>Actinomycetes</taxon>
        <taxon>Micrococcales</taxon>
        <taxon>Micrococcaceae</taxon>
    </lineage>
</organism>
<evidence type="ECO:0000313" key="3">
    <source>
        <dbReference type="Proteomes" id="UP000319746"/>
    </source>
</evidence>
<dbReference type="Pfam" id="PF26395">
    <property type="entry name" value="E2-CBASS"/>
    <property type="match status" value="1"/>
</dbReference>
<evidence type="ECO:0000313" key="2">
    <source>
        <dbReference type="EMBL" id="TQL74376.1"/>
    </source>
</evidence>
<feature type="domain" description="Type II CBASS E2 protein" evidence="1">
    <location>
        <begin position="48"/>
        <end position="141"/>
    </location>
</feature>
<gene>
    <name evidence="2" type="ORF">FB556_0840</name>
</gene>
<protein>
    <recommendedName>
        <fullName evidence="1">Type II CBASS E2 protein domain-containing protein</fullName>
    </recommendedName>
</protein>
<evidence type="ECO:0000259" key="1">
    <source>
        <dbReference type="Pfam" id="PF26395"/>
    </source>
</evidence>
<proteinExistence type="predicted"/>
<reference evidence="2 3" key="1">
    <citation type="submission" date="2019-06" db="EMBL/GenBank/DDBJ databases">
        <title>Sequencing the genomes of 1000 actinobacteria strains.</title>
        <authorList>
            <person name="Klenk H.-P."/>
        </authorList>
    </citation>
    <scope>NUCLEOTIDE SEQUENCE [LARGE SCALE GENOMIC DNA]</scope>
    <source>
        <strain evidence="2 3">DSM 24083</strain>
    </source>
</reference>
<accession>A0A543AP99</accession>
<dbReference type="Proteomes" id="UP000319746">
    <property type="component" value="Unassembled WGS sequence"/>
</dbReference>
<dbReference type="InterPro" id="IPR058588">
    <property type="entry name" value="E2-CBASS"/>
</dbReference>
<name>A0A543AP99_9MICC</name>
<comment type="caution">
    <text evidence="2">The sequence shown here is derived from an EMBL/GenBank/DDBJ whole genome shotgun (WGS) entry which is preliminary data.</text>
</comment>
<dbReference type="AlphaFoldDB" id="A0A543AP99"/>
<dbReference type="EMBL" id="VFOU01000001">
    <property type="protein sequence ID" value="TQL74376.1"/>
    <property type="molecule type" value="Genomic_DNA"/>
</dbReference>
<sequence>MSFRKGYQQPPWFAPPAQRIRFLHEIQQNDPQAEVIRPRRKYKGGFAIKTALTPTGLPAREIEVHFSLGTPNVPHIFSDGPTDSPHRYSDSSLCIWYPYDPKEARWRPIDGPAALLGHIAAHLIKEQWYRQTGEWPGEQIHHA</sequence>
<keyword evidence="3" id="KW-1185">Reference proteome</keyword>